<accession>A0A0V1FJN2</accession>
<dbReference type="Proteomes" id="UP000054995">
    <property type="component" value="Unassembled WGS sequence"/>
</dbReference>
<dbReference type="AlphaFoldDB" id="A0A0V1FJN2"/>
<name>A0A0V1FJN2_TRIPS</name>
<evidence type="ECO:0000313" key="2">
    <source>
        <dbReference type="Proteomes" id="UP000054995"/>
    </source>
</evidence>
<proteinExistence type="predicted"/>
<reference evidence="1 2" key="1">
    <citation type="submission" date="2015-01" db="EMBL/GenBank/DDBJ databases">
        <title>Evolution of Trichinella species and genotypes.</title>
        <authorList>
            <person name="Korhonen P.K."/>
            <person name="Edoardo P."/>
            <person name="Giuseppe L.R."/>
            <person name="Gasser R.B."/>
        </authorList>
    </citation>
    <scope>NUCLEOTIDE SEQUENCE [LARGE SCALE GENOMIC DNA]</scope>
    <source>
        <strain evidence="1">ISS470</strain>
    </source>
</reference>
<evidence type="ECO:0000313" key="1">
    <source>
        <dbReference type="EMBL" id="KRY86262.1"/>
    </source>
</evidence>
<keyword evidence="2" id="KW-1185">Reference proteome</keyword>
<organism evidence="1 2">
    <name type="scientific">Trichinella pseudospiralis</name>
    <name type="common">Parasitic roundworm</name>
    <dbReference type="NCBI Taxonomy" id="6337"/>
    <lineage>
        <taxon>Eukaryota</taxon>
        <taxon>Metazoa</taxon>
        <taxon>Ecdysozoa</taxon>
        <taxon>Nematoda</taxon>
        <taxon>Enoplea</taxon>
        <taxon>Dorylaimia</taxon>
        <taxon>Trichinellida</taxon>
        <taxon>Trichinellidae</taxon>
        <taxon>Trichinella</taxon>
    </lineage>
</organism>
<protein>
    <submittedName>
        <fullName evidence="1">Uncharacterized protein</fullName>
    </submittedName>
</protein>
<gene>
    <name evidence="1" type="ORF">T4D_16593</name>
</gene>
<sequence length="70" mass="8274">MSYKYNTERDDEDANFTMLQKFTLIENVSNKICIESSYLSVNSFALYFNNFDFQSEHLTLVFSWVGQLEP</sequence>
<dbReference type="EMBL" id="JYDT01000074">
    <property type="protein sequence ID" value="KRY86262.1"/>
    <property type="molecule type" value="Genomic_DNA"/>
</dbReference>
<comment type="caution">
    <text evidence="1">The sequence shown here is derived from an EMBL/GenBank/DDBJ whole genome shotgun (WGS) entry which is preliminary data.</text>
</comment>